<dbReference type="PANTHER" id="PTHR13504">
    <property type="entry name" value="FIDO DOMAIN-CONTAINING PROTEIN DDB_G0283145"/>
    <property type="match status" value="1"/>
</dbReference>
<dbReference type="PROSITE" id="PS51459">
    <property type="entry name" value="FIDO"/>
    <property type="match status" value="1"/>
</dbReference>
<protein>
    <submittedName>
        <fullName evidence="2">Mobile mystery protein B</fullName>
    </submittedName>
</protein>
<accession>A0ABW9JH86</accession>
<sequence>MGLNLKYEYGQTALDPEEIEDLKVLSVSTKAELDELEQQNIEEALLWIMGRKWKPEKIFSEAFIKEVHARMYKNVWKWAGKFRTTEKNIGVAPFKISIDLKYLLDDVLFWVKKQSYPADEIAIRFKHRLVSIHCFANGNGRHSRVMADIIAEKIFGLKPFTWGKNNRENSSAEIRNIYIKAVKLGDKNDLTSLVKFARS</sequence>
<dbReference type="InterPro" id="IPR040198">
    <property type="entry name" value="Fido_containing"/>
</dbReference>
<dbReference type="Proteomes" id="UP001517367">
    <property type="component" value="Unassembled WGS sequence"/>
</dbReference>
<comment type="caution">
    <text evidence="2">The sequence shown here is derived from an EMBL/GenBank/DDBJ whole genome shotgun (WGS) entry which is preliminary data.</text>
</comment>
<evidence type="ECO:0000259" key="1">
    <source>
        <dbReference type="PROSITE" id="PS51459"/>
    </source>
</evidence>
<dbReference type="EMBL" id="SRMP02000011">
    <property type="protein sequence ID" value="MFN0291321.1"/>
    <property type="molecule type" value="Genomic_DNA"/>
</dbReference>
<proteinExistence type="predicted"/>
<dbReference type="InterPro" id="IPR003812">
    <property type="entry name" value="Fido"/>
</dbReference>
<dbReference type="SUPFAM" id="SSF140931">
    <property type="entry name" value="Fic-like"/>
    <property type="match status" value="1"/>
</dbReference>
<evidence type="ECO:0000313" key="3">
    <source>
        <dbReference type="Proteomes" id="UP001517367"/>
    </source>
</evidence>
<dbReference type="NCBIfam" id="TIGR02613">
    <property type="entry name" value="mob_myst_B"/>
    <property type="match status" value="1"/>
</dbReference>
<reference evidence="2 3" key="1">
    <citation type="submission" date="2024-12" db="EMBL/GenBank/DDBJ databases">
        <authorList>
            <person name="Hu S."/>
        </authorList>
    </citation>
    <scope>NUCLEOTIDE SEQUENCE [LARGE SCALE GENOMIC DNA]</scope>
    <source>
        <strain evidence="2 3">P-25</strain>
    </source>
</reference>
<dbReference type="InterPro" id="IPR013436">
    <property type="entry name" value="Mobile_mystery_prot_B"/>
</dbReference>
<dbReference type="Pfam" id="PF02661">
    <property type="entry name" value="Fic"/>
    <property type="match status" value="1"/>
</dbReference>
<keyword evidence="3" id="KW-1185">Reference proteome</keyword>
<organism evidence="2 3">
    <name type="scientific">Pedobacter helvus</name>
    <dbReference type="NCBI Taxonomy" id="2563444"/>
    <lineage>
        <taxon>Bacteria</taxon>
        <taxon>Pseudomonadati</taxon>
        <taxon>Bacteroidota</taxon>
        <taxon>Sphingobacteriia</taxon>
        <taxon>Sphingobacteriales</taxon>
        <taxon>Sphingobacteriaceae</taxon>
        <taxon>Pedobacter</taxon>
    </lineage>
</organism>
<dbReference type="Gene3D" id="1.10.3290.10">
    <property type="entry name" value="Fido-like domain"/>
    <property type="match status" value="1"/>
</dbReference>
<feature type="domain" description="Fido" evidence="1">
    <location>
        <begin position="59"/>
        <end position="199"/>
    </location>
</feature>
<dbReference type="InterPro" id="IPR036597">
    <property type="entry name" value="Fido-like_dom_sf"/>
</dbReference>
<name>A0ABW9JH86_9SPHI</name>
<dbReference type="RefSeq" id="WP_138730531.1">
    <property type="nucleotide sequence ID" value="NZ_SRMP02000011.1"/>
</dbReference>
<dbReference type="PANTHER" id="PTHR13504:SF39">
    <property type="entry name" value="CELL FILAMENTATION PROTEIN"/>
    <property type="match status" value="1"/>
</dbReference>
<gene>
    <name evidence="2" type="ORF">E5L68_007945</name>
</gene>
<evidence type="ECO:0000313" key="2">
    <source>
        <dbReference type="EMBL" id="MFN0291321.1"/>
    </source>
</evidence>